<evidence type="ECO:0000313" key="3">
    <source>
        <dbReference type="Proteomes" id="UP000606600"/>
    </source>
</evidence>
<name>A0ABR7WUC6_9SPHI</name>
<comment type="caution">
    <text evidence="2">The sequence shown here is derived from an EMBL/GenBank/DDBJ whole genome shotgun (WGS) entry which is preliminary data.</text>
</comment>
<dbReference type="Proteomes" id="UP000606600">
    <property type="component" value="Unassembled WGS sequence"/>
</dbReference>
<protein>
    <submittedName>
        <fullName evidence="2">Uncharacterized protein</fullName>
    </submittedName>
</protein>
<proteinExistence type="predicted"/>
<gene>
    <name evidence="2" type="ORF">IDJ77_18900</name>
</gene>
<keyword evidence="3" id="KW-1185">Reference proteome</keyword>
<reference evidence="2 3" key="1">
    <citation type="submission" date="2020-09" db="EMBL/GenBank/DDBJ databases">
        <title>Novel species of Mucilaginibacter isolated from a glacier on the Tibetan Plateau.</title>
        <authorList>
            <person name="Liu Q."/>
            <person name="Xin Y.-H."/>
        </authorList>
    </citation>
    <scope>NUCLEOTIDE SEQUENCE [LARGE SCALE GENOMIC DNA]</scope>
    <source>
        <strain evidence="2 3">ZT4R22</strain>
    </source>
</reference>
<sequence length="59" mass="6461">MKSQDLKNNNSGQGQTTSDRAFNNQKETLKQTGISNAGGQRSDQTSSRDSAHKPEHKKS</sequence>
<dbReference type="RefSeq" id="WP_191190553.1">
    <property type="nucleotide sequence ID" value="NZ_JACWMY010000010.1"/>
</dbReference>
<organism evidence="2 3">
    <name type="scientific">Mucilaginibacter pankratovii</name>
    <dbReference type="NCBI Taxonomy" id="2772110"/>
    <lineage>
        <taxon>Bacteria</taxon>
        <taxon>Pseudomonadati</taxon>
        <taxon>Bacteroidota</taxon>
        <taxon>Sphingobacteriia</taxon>
        <taxon>Sphingobacteriales</taxon>
        <taxon>Sphingobacteriaceae</taxon>
        <taxon>Mucilaginibacter</taxon>
    </lineage>
</organism>
<accession>A0ABR7WUC6</accession>
<dbReference type="EMBL" id="JACWMY010000010">
    <property type="protein sequence ID" value="MBD1365890.1"/>
    <property type="molecule type" value="Genomic_DNA"/>
</dbReference>
<evidence type="ECO:0000313" key="2">
    <source>
        <dbReference type="EMBL" id="MBD1365890.1"/>
    </source>
</evidence>
<evidence type="ECO:0000256" key="1">
    <source>
        <dbReference type="SAM" id="MobiDB-lite"/>
    </source>
</evidence>
<feature type="region of interest" description="Disordered" evidence="1">
    <location>
        <begin position="1"/>
        <end position="59"/>
    </location>
</feature>
<feature type="compositionally biased region" description="Polar residues" evidence="1">
    <location>
        <begin position="1"/>
        <end position="48"/>
    </location>
</feature>